<keyword evidence="2" id="KW-1133">Transmembrane helix</keyword>
<dbReference type="Proteomes" id="UP000756921">
    <property type="component" value="Unassembled WGS sequence"/>
</dbReference>
<dbReference type="OrthoDB" id="5373857at2759"/>
<dbReference type="EMBL" id="WJXW01000014">
    <property type="protein sequence ID" value="KAF9730634.1"/>
    <property type="molecule type" value="Genomic_DNA"/>
</dbReference>
<evidence type="ECO:0000313" key="3">
    <source>
        <dbReference type="EMBL" id="KAF9730634.1"/>
    </source>
</evidence>
<feature type="compositionally biased region" description="Polar residues" evidence="1">
    <location>
        <begin position="87"/>
        <end position="97"/>
    </location>
</feature>
<feature type="transmembrane region" description="Helical" evidence="2">
    <location>
        <begin position="6"/>
        <end position="24"/>
    </location>
</feature>
<feature type="region of interest" description="Disordered" evidence="1">
    <location>
        <begin position="45"/>
        <end position="97"/>
    </location>
</feature>
<evidence type="ECO:0000256" key="1">
    <source>
        <dbReference type="SAM" id="MobiDB-lite"/>
    </source>
</evidence>
<keyword evidence="2" id="KW-0472">Membrane</keyword>
<comment type="caution">
    <text evidence="3">The sequence shown here is derived from an EMBL/GenBank/DDBJ whole genome shotgun (WGS) entry which is preliminary data.</text>
</comment>
<protein>
    <submittedName>
        <fullName evidence="3">Uncharacterized protein</fullName>
    </submittedName>
</protein>
<keyword evidence="4" id="KW-1185">Reference proteome</keyword>
<proteinExistence type="predicted"/>
<organism evidence="3 4">
    <name type="scientific">Paraphaeosphaeria minitans</name>
    <dbReference type="NCBI Taxonomy" id="565426"/>
    <lineage>
        <taxon>Eukaryota</taxon>
        <taxon>Fungi</taxon>
        <taxon>Dikarya</taxon>
        <taxon>Ascomycota</taxon>
        <taxon>Pezizomycotina</taxon>
        <taxon>Dothideomycetes</taxon>
        <taxon>Pleosporomycetidae</taxon>
        <taxon>Pleosporales</taxon>
        <taxon>Massarineae</taxon>
        <taxon>Didymosphaeriaceae</taxon>
        <taxon>Paraphaeosphaeria</taxon>
    </lineage>
</organism>
<evidence type="ECO:0000313" key="4">
    <source>
        <dbReference type="Proteomes" id="UP000756921"/>
    </source>
</evidence>
<reference evidence="3" key="1">
    <citation type="journal article" date="2020" name="Mol. Plant Microbe Interact.">
        <title>Genome Sequence of the Biocontrol Agent Coniothyrium minitans strain Conio (IMI 134523).</title>
        <authorList>
            <person name="Patel D."/>
            <person name="Shittu T.A."/>
            <person name="Baroncelli R."/>
            <person name="Muthumeenakshi S."/>
            <person name="Osborne T.H."/>
            <person name="Janganan T.K."/>
            <person name="Sreenivasaprasad S."/>
        </authorList>
    </citation>
    <scope>NUCLEOTIDE SEQUENCE</scope>
    <source>
        <strain evidence="3">Conio</strain>
    </source>
</reference>
<evidence type="ECO:0000256" key="2">
    <source>
        <dbReference type="SAM" id="Phobius"/>
    </source>
</evidence>
<dbReference type="AlphaFoldDB" id="A0A9P6G866"/>
<sequence>MSGRLTIPKIFMAGGAVGFTYYMFMRQYWFPNPYKTRELQNIEDRFTAGGGTPHSTPAAGTPRGDPKDTTLRQSSEHKGPQTDQFKESFSSQKNTVPHCQQSYQAAQANAFVVRIGYRTYDIDDRSITKKDNTGEDTRLKVLGALTGVVIYL</sequence>
<accession>A0A9P6G866</accession>
<keyword evidence="2" id="KW-0812">Transmembrane</keyword>
<feature type="compositionally biased region" description="Basic and acidic residues" evidence="1">
    <location>
        <begin position="64"/>
        <end position="86"/>
    </location>
</feature>
<name>A0A9P6G866_9PLEO</name>
<gene>
    <name evidence="3" type="ORF">PMIN01_11503</name>
</gene>